<dbReference type="InterPro" id="IPR011051">
    <property type="entry name" value="RmlC_Cupin_sf"/>
</dbReference>
<gene>
    <name evidence="1" type="ORF">C4F40_01570</name>
</gene>
<dbReference type="EMBL" id="PSKQ01000010">
    <property type="protein sequence ID" value="MBE8719417.1"/>
    <property type="molecule type" value="Genomic_DNA"/>
</dbReference>
<dbReference type="Gene3D" id="2.60.120.10">
    <property type="entry name" value="Jelly Rolls"/>
    <property type="match status" value="1"/>
</dbReference>
<organism evidence="1 2">
    <name type="scientific">Sphingobacterium pedocola</name>
    <dbReference type="NCBI Taxonomy" id="2082722"/>
    <lineage>
        <taxon>Bacteria</taxon>
        <taxon>Pseudomonadati</taxon>
        <taxon>Bacteroidota</taxon>
        <taxon>Sphingobacteriia</taxon>
        <taxon>Sphingobacteriales</taxon>
        <taxon>Sphingobacteriaceae</taxon>
        <taxon>Sphingobacterium</taxon>
    </lineage>
</organism>
<sequence length="112" mass="12303">MEIASIFENITYSDKQPVVSVLINSPDLKEVRIAFKAGQVMREHKAGYPIVVAVVEGCIDFGVGQEHCVLQKGMLIALAANILHDLEARVDSIVRLSLNKADAIERAKNVME</sequence>
<keyword evidence="2" id="KW-1185">Reference proteome</keyword>
<reference evidence="1 2" key="1">
    <citation type="submission" date="2018-02" db="EMBL/GenBank/DDBJ databases">
        <title>Sphingobacterium KA21.</title>
        <authorList>
            <person name="Vasarhelyi B.M."/>
            <person name="Deshmukh S."/>
            <person name="Balint B."/>
            <person name="Kukolya J."/>
        </authorList>
    </citation>
    <scope>NUCLEOTIDE SEQUENCE [LARGE SCALE GENOMIC DNA]</scope>
    <source>
        <strain evidence="1 2">Ka21</strain>
    </source>
</reference>
<evidence type="ECO:0000313" key="1">
    <source>
        <dbReference type="EMBL" id="MBE8719417.1"/>
    </source>
</evidence>
<comment type="caution">
    <text evidence="1">The sequence shown here is derived from an EMBL/GenBank/DDBJ whole genome shotgun (WGS) entry which is preliminary data.</text>
</comment>
<dbReference type="InterPro" id="IPR014710">
    <property type="entry name" value="RmlC-like_jellyroll"/>
</dbReference>
<evidence type="ECO:0000313" key="2">
    <source>
        <dbReference type="Proteomes" id="UP000618319"/>
    </source>
</evidence>
<accession>A0ABR9T249</accession>
<dbReference type="RefSeq" id="WP_196937434.1">
    <property type="nucleotide sequence ID" value="NZ_MU158689.1"/>
</dbReference>
<dbReference type="Proteomes" id="UP000618319">
    <property type="component" value="Unassembled WGS sequence"/>
</dbReference>
<protein>
    <submittedName>
        <fullName evidence="1">Cupin</fullName>
    </submittedName>
</protein>
<name>A0ABR9T249_9SPHI</name>
<dbReference type="SUPFAM" id="SSF51182">
    <property type="entry name" value="RmlC-like cupins"/>
    <property type="match status" value="1"/>
</dbReference>
<proteinExistence type="predicted"/>